<dbReference type="NCBIfam" id="NF003967">
    <property type="entry name" value="PRK05461.1"/>
    <property type="match status" value="1"/>
</dbReference>
<dbReference type="InterPro" id="IPR007474">
    <property type="entry name" value="ApaG_domain"/>
</dbReference>
<gene>
    <name evidence="2" type="ORF">SAMN05192529_11085</name>
</gene>
<dbReference type="PANTHER" id="PTHR47191:SF2">
    <property type="entry name" value="OS05G0170800 PROTEIN"/>
    <property type="match status" value="1"/>
</dbReference>
<dbReference type="STRING" id="551991.SAMN05192529_11085"/>
<dbReference type="RefSeq" id="WP_091397599.1">
    <property type="nucleotide sequence ID" value="NZ_FNQY01000010.1"/>
</dbReference>
<organism evidence="2 3">
    <name type="scientific">Arachidicoccus rhizosphaerae</name>
    <dbReference type="NCBI Taxonomy" id="551991"/>
    <lineage>
        <taxon>Bacteria</taxon>
        <taxon>Pseudomonadati</taxon>
        <taxon>Bacteroidota</taxon>
        <taxon>Chitinophagia</taxon>
        <taxon>Chitinophagales</taxon>
        <taxon>Chitinophagaceae</taxon>
        <taxon>Arachidicoccus</taxon>
    </lineage>
</organism>
<evidence type="ECO:0000313" key="3">
    <source>
        <dbReference type="Proteomes" id="UP000199041"/>
    </source>
</evidence>
<keyword evidence="3" id="KW-1185">Reference proteome</keyword>
<evidence type="ECO:0000259" key="1">
    <source>
        <dbReference type="PROSITE" id="PS51087"/>
    </source>
</evidence>
<dbReference type="OrthoDB" id="9795226at2"/>
<name>A0A1H3Z8K7_9BACT</name>
<dbReference type="SUPFAM" id="SSF110069">
    <property type="entry name" value="ApaG-like"/>
    <property type="match status" value="1"/>
</dbReference>
<evidence type="ECO:0000313" key="2">
    <source>
        <dbReference type="EMBL" id="SEA19975.1"/>
    </source>
</evidence>
<dbReference type="EMBL" id="FNQY01000010">
    <property type="protein sequence ID" value="SEA19975.1"/>
    <property type="molecule type" value="Genomic_DNA"/>
</dbReference>
<dbReference type="PANTHER" id="PTHR47191">
    <property type="entry name" value="OS05G0170800 PROTEIN"/>
    <property type="match status" value="1"/>
</dbReference>
<feature type="domain" description="ApaG" evidence="1">
    <location>
        <begin position="3"/>
        <end position="128"/>
    </location>
</feature>
<protein>
    <submittedName>
        <fullName evidence="2">ApaG protein</fullName>
    </submittedName>
</protein>
<dbReference type="Proteomes" id="UP000199041">
    <property type="component" value="Unassembled WGS sequence"/>
</dbReference>
<reference evidence="2 3" key="1">
    <citation type="submission" date="2016-10" db="EMBL/GenBank/DDBJ databases">
        <authorList>
            <person name="de Groot N.N."/>
        </authorList>
    </citation>
    <scope>NUCLEOTIDE SEQUENCE [LARGE SCALE GENOMIC DNA]</scope>
    <source>
        <strain evidence="2 3">Vu-144</strain>
    </source>
</reference>
<accession>A0A1H3Z8K7</accession>
<dbReference type="Gene3D" id="2.60.40.1470">
    <property type="entry name" value="ApaG domain"/>
    <property type="match status" value="1"/>
</dbReference>
<sequence length="128" mass="14636">MTYQISQGIKINVETFFQPDQSSPMVNEYLFAYRITIENHNHFVVRLLSRHWHIFDSNGTTQEVKGDGVVGAQPYIEPGAAYQYISGCNLNSEMGRMHGDYLMENQDTKMQFTVPIPAFDLITPSKLN</sequence>
<proteinExistence type="predicted"/>
<dbReference type="Pfam" id="PF04379">
    <property type="entry name" value="DUF525"/>
    <property type="match status" value="1"/>
</dbReference>
<dbReference type="InterPro" id="IPR050718">
    <property type="entry name" value="ApaG-like"/>
</dbReference>
<dbReference type="InterPro" id="IPR036767">
    <property type="entry name" value="ApaG_sf"/>
</dbReference>
<dbReference type="PROSITE" id="PS51087">
    <property type="entry name" value="APAG"/>
    <property type="match status" value="1"/>
</dbReference>
<dbReference type="AlphaFoldDB" id="A0A1H3Z8K7"/>